<dbReference type="InterPro" id="IPR018320">
    <property type="entry name" value="DNA_polymerase_1"/>
</dbReference>
<proteinExistence type="inferred from homology"/>
<evidence type="ECO:0000256" key="5">
    <source>
        <dbReference type="ARBA" id="ARBA00022695"/>
    </source>
</evidence>
<dbReference type="Gene3D" id="1.20.1060.10">
    <property type="entry name" value="Taq DNA Polymerase, Chain T, domain 4"/>
    <property type="match status" value="1"/>
</dbReference>
<dbReference type="InterPro" id="IPR002421">
    <property type="entry name" value="5-3_exonuclease"/>
</dbReference>
<dbReference type="EMBL" id="BAAATZ010000012">
    <property type="protein sequence ID" value="GAA2726914.1"/>
    <property type="molecule type" value="Genomic_DNA"/>
</dbReference>
<dbReference type="SMART" id="SM00475">
    <property type="entry name" value="53EXOc"/>
    <property type="match status" value="1"/>
</dbReference>
<evidence type="ECO:0000259" key="17">
    <source>
        <dbReference type="SMART" id="SM00474"/>
    </source>
</evidence>
<keyword evidence="8 16" id="KW-0227">DNA damage</keyword>
<dbReference type="CDD" id="cd06140">
    <property type="entry name" value="DNA_polA_I_Bacillus_like_exo"/>
    <property type="match status" value="1"/>
</dbReference>
<evidence type="ECO:0000256" key="9">
    <source>
        <dbReference type="ARBA" id="ARBA00022801"/>
    </source>
</evidence>
<organism evidence="20 21">
    <name type="scientific">Actinocorallia aurantiaca</name>
    <dbReference type="NCBI Taxonomy" id="46204"/>
    <lineage>
        <taxon>Bacteria</taxon>
        <taxon>Bacillati</taxon>
        <taxon>Actinomycetota</taxon>
        <taxon>Actinomycetes</taxon>
        <taxon>Streptosporangiales</taxon>
        <taxon>Thermomonosporaceae</taxon>
        <taxon>Actinocorallia</taxon>
    </lineage>
</organism>
<dbReference type="InterPro" id="IPR020046">
    <property type="entry name" value="5-3_exonucl_a-hlix_arch_N"/>
</dbReference>
<dbReference type="InterPro" id="IPR008918">
    <property type="entry name" value="HhH2"/>
</dbReference>
<evidence type="ECO:0000313" key="20">
    <source>
        <dbReference type="EMBL" id="GAA2726914.1"/>
    </source>
</evidence>
<dbReference type="InterPro" id="IPR036279">
    <property type="entry name" value="5-3_exonuclease_C_sf"/>
</dbReference>
<evidence type="ECO:0000256" key="11">
    <source>
        <dbReference type="ARBA" id="ARBA00022932"/>
    </source>
</evidence>
<evidence type="ECO:0000256" key="3">
    <source>
        <dbReference type="ARBA" id="ARBA00020311"/>
    </source>
</evidence>
<comment type="similarity">
    <text evidence="1 16">Belongs to the DNA polymerase type-A family.</text>
</comment>
<dbReference type="CDD" id="cd09898">
    <property type="entry name" value="H3TH_53EXO"/>
    <property type="match status" value="1"/>
</dbReference>
<evidence type="ECO:0000256" key="15">
    <source>
        <dbReference type="NCBIfam" id="TIGR00593"/>
    </source>
</evidence>
<dbReference type="Gene3D" id="1.10.150.20">
    <property type="entry name" value="5' to 3' exonuclease, C-terminal subdomain"/>
    <property type="match status" value="2"/>
</dbReference>
<dbReference type="EC" id="2.7.7.7" evidence="2 15"/>
<dbReference type="SUPFAM" id="SSF56672">
    <property type="entry name" value="DNA/RNA polymerases"/>
    <property type="match status" value="1"/>
</dbReference>
<dbReference type="CDD" id="cd09859">
    <property type="entry name" value="PIN_53EXO"/>
    <property type="match status" value="1"/>
</dbReference>
<keyword evidence="4 16" id="KW-0808">Transferase</keyword>
<feature type="domain" description="DNA-directed DNA polymerase family A palm" evidence="19">
    <location>
        <begin position="654"/>
        <end position="861"/>
    </location>
</feature>
<evidence type="ECO:0000256" key="16">
    <source>
        <dbReference type="RuleBase" id="RU004460"/>
    </source>
</evidence>
<gene>
    <name evidence="16 20" type="primary">polA</name>
    <name evidence="20" type="ORF">GCM10010439_31120</name>
</gene>
<accession>A0ABP6GNA9</accession>
<evidence type="ECO:0000259" key="19">
    <source>
        <dbReference type="SMART" id="SM00482"/>
    </source>
</evidence>
<dbReference type="Gene3D" id="3.40.50.1010">
    <property type="entry name" value="5'-nuclease"/>
    <property type="match status" value="1"/>
</dbReference>
<dbReference type="SMART" id="SM00474">
    <property type="entry name" value="35EXOc"/>
    <property type="match status" value="1"/>
</dbReference>
<keyword evidence="7" id="KW-0540">Nuclease</keyword>
<dbReference type="InterPro" id="IPR029060">
    <property type="entry name" value="PIN-like_dom_sf"/>
</dbReference>
<evidence type="ECO:0000256" key="2">
    <source>
        <dbReference type="ARBA" id="ARBA00012417"/>
    </source>
</evidence>
<evidence type="ECO:0000256" key="1">
    <source>
        <dbReference type="ARBA" id="ARBA00007705"/>
    </source>
</evidence>
<dbReference type="SMART" id="SM00482">
    <property type="entry name" value="POLAc"/>
    <property type="match status" value="1"/>
</dbReference>
<evidence type="ECO:0000256" key="4">
    <source>
        <dbReference type="ARBA" id="ARBA00022679"/>
    </source>
</evidence>
<dbReference type="InterPro" id="IPR001098">
    <property type="entry name" value="DNA-dir_DNA_pol_A_palm_dom"/>
</dbReference>
<dbReference type="InterPro" id="IPR036397">
    <property type="entry name" value="RNaseH_sf"/>
</dbReference>
<evidence type="ECO:0000256" key="10">
    <source>
        <dbReference type="ARBA" id="ARBA00022839"/>
    </source>
</evidence>
<dbReference type="Proteomes" id="UP001501842">
    <property type="component" value="Unassembled WGS sequence"/>
</dbReference>
<dbReference type="CDD" id="cd08637">
    <property type="entry name" value="DNA_pol_A_pol_I_C"/>
    <property type="match status" value="1"/>
</dbReference>
<evidence type="ECO:0000256" key="7">
    <source>
        <dbReference type="ARBA" id="ARBA00022722"/>
    </source>
</evidence>
<protein>
    <recommendedName>
        <fullName evidence="3 15">DNA polymerase I</fullName>
        <ecNumber evidence="2 15">2.7.7.7</ecNumber>
    </recommendedName>
</protein>
<keyword evidence="21" id="KW-1185">Reference proteome</keyword>
<feature type="domain" description="3'-5' exonuclease" evidence="17">
    <location>
        <begin position="313"/>
        <end position="487"/>
    </location>
</feature>
<keyword evidence="12 16" id="KW-0238">DNA-binding</keyword>
<evidence type="ECO:0000256" key="6">
    <source>
        <dbReference type="ARBA" id="ARBA00022705"/>
    </source>
</evidence>
<dbReference type="SMART" id="SM00279">
    <property type="entry name" value="HhH2"/>
    <property type="match status" value="1"/>
</dbReference>
<dbReference type="Pfam" id="PF22619">
    <property type="entry name" value="DNA_polI_exo1"/>
    <property type="match status" value="1"/>
</dbReference>
<keyword evidence="11 16" id="KW-0239">DNA-directed DNA polymerase</keyword>
<keyword evidence="13 16" id="KW-0234">DNA repair</keyword>
<dbReference type="RefSeq" id="WP_344451087.1">
    <property type="nucleotide sequence ID" value="NZ_BAAATZ010000012.1"/>
</dbReference>
<dbReference type="SUPFAM" id="SSF47807">
    <property type="entry name" value="5' to 3' exonuclease, C-terminal subdomain"/>
    <property type="match status" value="1"/>
</dbReference>
<evidence type="ECO:0000313" key="21">
    <source>
        <dbReference type="Proteomes" id="UP001501842"/>
    </source>
</evidence>
<dbReference type="Pfam" id="PF02739">
    <property type="entry name" value="5_3_exonuc_N"/>
    <property type="match status" value="1"/>
</dbReference>
<comment type="catalytic activity">
    <reaction evidence="14 16">
        <text>DNA(n) + a 2'-deoxyribonucleoside 5'-triphosphate = DNA(n+1) + diphosphate</text>
        <dbReference type="Rhea" id="RHEA:22508"/>
        <dbReference type="Rhea" id="RHEA-COMP:17339"/>
        <dbReference type="Rhea" id="RHEA-COMP:17340"/>
        <dbReference type="ChEBI" id="CHEBI:33019"/>
        <dbReference type="ChEBI" id="CHEBI:61560"/>
        <dbReference type="ChEBI" id="CHEBI:173112"/>
        <dbReference type="EC" id="2.7.7.7"/>
    </reaction>
</comment>
<evidence type="ECO:0000256" key="13">
    <source>
        <dbReference type="ARBA" id="ARBA00023204"/>
    </source>
</evidence>
<dbReference type="InterPro" id="IPR002562">
    <property type="entry name" value="3'-5'_exonuclease_dom"/>
</dbReference>
<dbReference type="InterPro" id="IPR043502">
    <property type="entry name" value="DNA/RNA_pol_sf"/>
</dbReference>
<dbReference type="InterPro" id="IPR054690">
    <property type="entry name" value="DNA_polI_exonuclease"/>
</dbReference>
<keyword evidence="10" id="KW-0269">Exonuclease</keyword>
<comment type="caution">
    <text evidence="20">The sequence shown here is derived from an EMBL/GenBank/DDBJ whole genome shotgun (WGS) entry which is preliminary data.</text>
</comment>
<dbReference type="SUPFAM" id="SSF53098">
    <property type="entry name" value="Ribonuclease H-like"/>
    <property type="match status" value="1"/>
</dbReference>
<reference evidence="21" key="1">
    <citation type="journal article" date="2019" name="Int. J. Syst. Evol. Microbiol.">
        <title>The Global Catalogue of Microorganisms (GCM) 10K type strain sequencing project: providing services to taxonomists for standard genome sequencing and annotation.</title>
        <authorList>
            <consortium name="The Broad Institute Genomics Platform"/>
            <consortium name="The Broad Institute Genome Sequencing Center for Infectious Disease"/>
            <person name="Wu L."/>
            <person name="Ma J."/>
        </authorList>
    </citation>
    <scope>NUCLEOTIDE SEQUENCE [LARGE SCALE GENOMIC DNA]</scope>
    <source>
        <strain evidence="21">JCM 8201</strain>
    </source>
</reference>
<sequence length="898" mass="97794">MATSEPTETLLLLDGHSLAYRAFYALPVENFSTTTGQHTNAVFGFTSMLVNVLRDEKPSHVAVCFDRSEPTFRHTAYSEYKAGRAKTPDEFHSQIQLICEMLDTLKIRHLSVSGFEADDLIATLATRATAAGMRTLVVTGDRDAFQLVDDKVTVLYPVKGVSVLARMDPEAVTAKYGVPPQRYRELAALVGETSDNLPGVPGVGPKTAAKWLLAYDGLDNLVARVDEIKGKAGESLREHLGQVLRNQQLNELDTDAPLEADPAALNIGEWDRQEIQALLDTLEFRGELRERLFNTLSEHAGVEAAETGEGFTVELTRAAEGELAAWLAAHGREGRTGVAVSGRWGRGAGELTAVALASPSGAAVHFDPALLSPEDERAFAGWLADPSAPKAMHDAKGPSLAFAARGLSLAGLTSDTALACYLVAPDQRSYELGEQVLRFLHKELREEAEQSGQLTLDGADEDTAAQDLAVRARAVAALATELDAELERRGADRLLHELELPLVDILARMERAGIAIDHDHLAGLSASLGGQAKEVEQSAFDAVGREFNLGSPKQVQQVLFDELGLPKTKRTKTGYTTDSEALTGLLEKNAHPVLEHILRWREVAKLKSMVDSLIPLADETGRIHTTFNQTVAATGRLSSTDPNVQNIPARTEEGRQIRAAFTVGEGYDTLLTADYSQIELRIMAHLSGDEQLIEAFVSGADFHTITAAKVFALEPDQITHELRSKIKAMNYGLAYGLSEYGLSQQLRIPPAEARALKEGYFEVFGGVRDYLASVVAEARGDGYTSTILGRRRYLPDLNSDNRQRREMAERMALNAPIQGSAADIIKVAMIRIDAALRDAGLKSRMLLQVHDELIFEVCSDELETLKALVRTEMDGAYQLRAPLAVAMGTGRTWYDAAH</sequence>
<evidence type="ECO:0000256" key="14">
    <source>
        <dbReference type="ARBA" id="ARBA00049244"/>
    </source>
</evidence>
<dbReference type="PRINTS" id="PR00868">
    <property type="entry name" value="DNAPOLI"/>
</dbReference>
<keyword evidence="9" id="KW-0378">Hydrolase</keyword>
<evidence type="ECO:0000256" key="8">
    <source>
        <dbReference type="ARBA" id="ARBA00022763"/>
    </source>
</evidence>
<dbReference type="InterPro" id="IPR012337">
    <property type="entry name" value="RNaseH-like_sf"/>
</dbReference>
<dbReference type="InterPro" id="IPR020045">
    <property type="entry name" value="DNA_polI_H3TH"/>
</dbReference>
<evidence type="ECO:0000259" key="18">
    <source>
        <dbReference type="SMART" id="SM00475"/>
    </source>
</evidence>
<dbReference type="PANTHER" id="PTHR10133">
    <property type="entry name" value="DNA POLYMERASE I"/>
    <property type="match status" value="1"/>
</dbReference>
<name>A0ABP6GNA9_9ACTN</name>
<dbReference type="PANTHER" id="PTHR10133:SF27">
    <property type="entry name" value="DNA POLYMERASE NU"/>
    <property type="match status" value="1"/>
</dbReference>
<dbReference type="Pfam" id="PF00476">
    <property type="entry name" value="DNA_pol_A"/>
    <property type="match status" value="1"/>
</dbReference>
<dbReference type="SUPFAM" id="SSF88723">
    <property type="entry name" value="PIN domain-like"/>
    <property type="match status" value="1"/>
</dbReference>
<feature type="domain" description="5'-3' exonuclease" evidence="18">
    <location>
        <begin position="5"/>
        <end position="268"/>
    </location>
</feature>
<dbReference type="Pfam" id="PF01367">
    <property type="entry name" value="5_3_exonuc"/>
    <property type="match status" value="1"/>
</dbReference>
<keyword evidence="5 16" id="KW-0548">Nucleotidyltransferase</keyword>
<dbReference type="Gene3D" id="3.30.420.10">
    <property type="entry name" value="Ribonuclease H-like superfamily/Ribonuclease H"/>
    <property type="match status" value="1"/>
</dbReference>
<dbReference type="NCBIfam" id="NF004397">
    <property type="entry name" value="PRK05755.1"/>
    <property type="match status" value="1"/>
</dbReference>
<evidence type="ECO:0000256" key="12">
    <source>
        <dbReference type="ARBA" id="ARBA00023125"/>
    </source>
</evidence>
<keyword evidence="6 16" id="KW-0235">DNA replication</keyword>
<dbReference type="NCBIfam" id="TIGR00593">
    <property type="entry name" value="pola"/>
    <property type="match status" value="1"/>
</dbReference>
<dbReference type="Gene3D" id="3.30.70.370">
    <property type="match status" value="1"/>
</dbReference>
<dbReference type="InterPro" id="IPR002298">
    <property type="entry name" value="DNA_polymerase_A"/>
</dbReference>